<dbReference type="PROSITE" id="PS50889">
    <property type="entry name" value="S4"/>
    <property type="match status" value="1"/>
</dbReference>
<dbReference type="EMBL" id="AP019400">
    <property type="protein sequence ID" value="BBI34651.1"/>
    <property type="molecule type" value="Genomic_DNA"/>
</dbReference>
<reference evidence="10 11" key="1">
    <citation type="submission" date="2019-01" db="EMBL/GenBank/DDBJ databases">
        <title>Complete genome sequence of Cohnella hallensis HS21 isolated from Korean fir (Abies koreana) rhizospheric soil.</title>
        <authorList>
            <person name="Jiang L."/>
            <person name="Kang S.W."/>
            <person name="Kim S."/>
            <person name="Jung J."/>
            <person name="Kim C.Y."/>
            <person name="Kim D.H."/>
            <person name="Kim S.W."/>
            <person name="Lee J."/>
        </authorList>
    </citation>
    <scope>NUCLEOTIDE SEQUENCE [LARGE SCALE GENOMIC DNA]</scope>
    <source>
        <strain evidence="10 11">HS21</strain>
    </source>
</reference>
<feature type="domain" description="RNA-binding S4" evidence="9">
    <location>
        <begin position="55"/>
        <end position="88"/>
    </location>
</feature>
<dbReference type="KEGG" id="cohn:KCTCHS21_40500"/>
<dbReference type="Gene3D" id="3.10.290.10">
    <property type="entry name" value="RNA-binding S4 domain"/>
    <property type="match status" value="1"/>
</dbReference>
<dbReference type="Pfam" id="PF00849">
    <property type="entry name" value="PseudoU_synth_2"/>
    <property type="match status" value="1"/>
</dbReference>
<dbReference type="Proteomes" id="UP000289856">
    <property type="component" value="Chromosome"/>
</dbReference>
<dbReference type="Gene3D" id="3.30.2350.10">
    <property type="entry name" value="Pseudouridine synthase"/>
    <property type="match status" value="1"/>
</dbReference>
<dbReference type="InterPro" id="IPR050188">
    <property type="entry name" value="RluA_PseudoU_synthase"/>
</dbReference>
<dbReference type="PANTHER" id="PTHR21600:SF44">
    <property type="entry name" value="RIBOSOMAL LARGE SUBUNIT PSEUDOURIDINE SYNTHASE D"/>
    <property type="match status" value="1"/>
</dbReference>
<comment type="function">
    <text evidence="7">Responsible for synthesis of pseudouridine from uracil.</text>
</comment>
<feature type="active site" evidence="5">
    <location>
        <position position="165"/>
    </location>
</feature>
<keyword evidence="4 7" id="KW-0413">Isomerase</keyword>
<evidence type="ECO:0000256" key="7">
    <source>
        <dbReference type="RuleBase" id="RU362028"/>
    </source>
</evidence>
<dbReference type="InterPro" id="IPR020103">
    <property type="entry name" value="PsdUridine_synth_cat_dom_sf"/>
</dbReference>
<dbReference type="GO" id="GO:0000455">
    <property type="term" value="P:enzyme-directed rRNA pseudouridine synthesis"/>
    <property type="evidence" value="ECO:0007669"/>
    <property type="project" value="TreeGrafter"/>
</dbReference>
<dbReference type="NCBIfam" id="TIGR00005">
    <property type="entry name" value="rluA_subfam"/>
    <property type="match status" value="1"/>
</dbReference>
<evidence type="ECO:0000256" key="6">
    <source>
        <dbReference type="PROSITE-ProRule" id="PRU00182"/>
    </source>
</evidence>
<dbReference type="CDD" id="cd00165">
    <property type="entry name" value="S4"/>
    <property type="match status" value="1"/>
</dbReference>
<dbReference type="FunFam" id="3.30.2350.10:FF:000006">
    <property type="entry name" value="Pseudouridine synthase"/>
    <property type="match status" value="1"/>
</dbReference>
<sequence length="332" mass="36928">MTMENNSKNNQPSEDLALSSIEEGESNQVGWIVEEHQAGVRADKHIAEELADQSVSRSQVQEWIRIGAISVNGNQVKANSKLAEGDQIVVVMPEPEPLEAQPENIPLEVVYEDSDVIVINKPRGMVVHPAVGHPNGTVVNALLYHCKDLSGINGVMRPGIVHRIDKDTSGLLMVAKNDLAHASLAEQLKEHTVTRKYFALVYGVMHHDKGTIDAPIGRANHDRKLYVVTEKNSKHSVTHFAVLERFDEYTLLELKLETGRTHQIRVHMKYIGFPLVGDPVYGGKSGRTLGMKGQALHAEVLGFKHPRTGEYLEFTTPIPEDMQHSLDILRTR</sequence>
<dbReference type="InterPro" id="IPR006224">
    <property type="entry name" value="PsdUridine_synth_RluA-like_CS"/>
</dbReference>
<dbReference type="SUPFAM" id="SSF55120">
    <property type="entry name" value="Pseudouridine synthase"/>
    <property type="match status" value="1"/>
</dbReference>
<comment type="catalytic activity">
    <reaction evidence="1 7">
        <text>a uridine in RNA = a pseudouridine in RNA</text>
        <dbReference type="Rhea" id="RHEA:48348"/>
        <dbReference type="Rhea" id="RHEA-COMP:12068"/>
        <dbReference type="Rhea" id="RHEA-COMP:12069"/>
        <dbReference type="ChEBI" id="CHEBI:65314"/>
        <dbReference type="ChEBI" id="CHEBI:65315"/>
    </reaction>
</comment>
<gene>
    <name evidence="10" type="primary">rluD_1</name>
    <name evidence="10" type="ORF">KCTCHS21_40500</name>
</gene>
<dbReference type="GO" id="GO:0003723">
    <property type="term" value="F:RNA binding"/>
    <property type="evidence" value="ECO:0007669"/>
    <property type="project" value="UniProtKB-KW"/>
</dbReference>
<keyword evidence="11" id="KW-1185">Reference proteome</keyword>
<accession>A0A3T1D963</accession>
<dbReference type="InterPro" id="IPR036986">
    <property type="entry name" value="S4_RNA-bd_sf"/>
</dbReference>
<evidence type="ECO:0000256" key="5">
    <source>
        <dbReference type="PIRSR" id="PIRSR606225-1"/>
    </source>
</evidence>
<dbReference type="Pfam" id="PF01479">
    <property type="entry name" value="S4"/>
    <property type="match status" value="1"/>
</dbReference>
<evidence type="ECO:0000259" key="9">
    <source>
        <dbReference type="Pfam" id="PF01479"/>
    </source>
</evidence>
<evidence type="ECO:0000256" key="3">
    <source>
        <dbReference type="ARBA" id="ARBA00022884"/>
    </source>
</evidence>
<comment type="similarity">
    <text evidence="2 7">Belongs to the pseudouridine synthase RluA family.</text>
</comment>
<dbReference type="PANTHER" id="PTHR21600">
    <property type="entry name" value="MITOCHONDRIAL RNA PSEUDOURIDINE SYNTHASE"/>
    <property type="match status" value="1"/>
</dbReference>
<dbReference type="SUPFAM" id="SSF55174">
    <property type="entry name" value="Alpha-L RNA-binding motif"/>
    <property type="match status" value="1"/>
</dbReference>
<organism evidence="10 11">
    <name type="scientific">Cohnella abietis</name>
    <dbReference type="NCBI Taxonomy" id="2507935"/>
    <lineage>
        <taxon>Bacteria</taxon>
        <taxon>Bacillati</taxon>
        <taxon>Bacillota</taxon>
        <taxon>Bacilli</taxon>
        <taxon>Bacillales</taxon>
        <taxon>Paenibacillaceae</taxon>
        <taxon>Cohnella</taxon>
    </lineage>
</organism>
<evidence type="ECO:0000256" key="1">
    <source>
        <dbReference type="ARBA" id="ARBA00000073"/>
    </source>
</evidence>
<name>A0A3T1D963_9BACL</name>
<dbReference type="InterPro" id="IPR006225">
    <property type="entry name" value="PsdUridine_synth_RluC/D"/>
</dbReference>
<proteinExistence type="inferred from homology"/>
<dbReference type="GO" id="GO:0120159">
    <property type="term" value="F:rRNA pseudouridine synthase activity"/>
    <property type="evidence" value="ECO:0007669"/>
    <property type="project" value="UniProtKB-ARBA"/>
</dbReference>
<keyword evidence="3 6" id="KW-0694">RNA-binding</keyword>
<evidence type="ECO:0000313" key="10">
    <source>
        <dbReference type="EMBL" id="BBI34651.1"/>
    </source>
</evidence>
<evidence type="ECO:0000256" key="2">
    <source>
        <dbReference type="ARBA" id="ARBA00010876"/>
    </source>
</evidence>
<evidence type="ECO:0000259" key="8">
    <source>
        <dbReference type="Pfam" id="PF00849"/>
    </source>
</evidence>
<dbReference type="InterPro" id="IPR002942">
    <property type="entry name" value="S4_RNA-bd"/>
</dbReference>
<evidence type="ECO:0000313" key="11">
    <source>
        <dbReference type="Proteomes" id="UP000289856"/>
    </source>
</evidence>
<dbReference type="EC" id="5.4.99.-" evidence="7"/>
<feature type="domain" description="Pseudouridine synthase RsuA/RluA-like" evidence="8">
    <location>
        <begin position="115"/>
        <end position="269"/>
    </location>
</feature>
<dbReference type="CDD" id="cd02869">
    <property type="entry name" value="PseudoU_synth_RluA_like"/>
    <property type="match status" value="1"/>
</dbReference>
<dbReference type="InterPro" id="IPR006145">
    <property type="entry name" value="PsdUridine_synth_RsuA/RluA"/>
</dbReference>
<dbReference type="AlphaFoldDB" id="A0A3T1D963"/>
<evidence type="ECO:0000256" key="4">
    <source>
        <dbReference type="ARBA" id="ARBA00023235"/>
    </source>
</evidence>
<dbReference type="PROSITE" id="PS01129">
    <property type="entry name" value="PSI_RLU"/>
    <property type="match status" value="1"/>
</dbReference>
<protein>
    <recommendedName>
        <fullName evidence="7">Pseudouridine synthase</fullName>
        <ecNumber evidence="7">5.4.99.-</ecNumber>
    </recommendedName>
</protein>